<dbReference type="InterPro" id="IPR013767">
    <property type="entry name" value="PAS_fold"/>
</dbReference>
<comment type="catalytic activity">
    <reaction evidence="1">
        <text>ATP + protein L-histidine = ADP + protein N-phospho-L-histidine.</text>
        <dbReference type="EC" id="2.7.13.3"/>
    </reaction>
</comment>
<dbReference type="SUPFAM" id="SSF55874">
    <property type="entry name" value="ATPase domain of HSP90 chaperone/DNA topoisomerase II/histidine kinase"/>
    <property type="match status" value="1"/>
</dbReference>
<gene>
    <name evidence="10" type="ORF">CHT98_00800</name>
</gene>
<dbReference type="PROSITE" id="PS50109">
    <property type="entry name" value="HIS_KIN"/>
    <property type="match status" value="1"/>
</dbReference>
<dbReference type="GO" id="GO:0000155">
    <property type="term" value="F:phosphorelay sensor kinase activity"/>
    <property type="evidence" value="ECO:0007669"/>
    <property type="project" value="InterPro"/>
</dbReference>
<dbReference type="GO" id="GO:0006355">
    <property type="term" value="P:regulation of DNA-templated transcription"/>
    <property type="evidence" value="ECO:0007669"/>
    <property type="project" value="InterPro"/>
</dbReference>
<feature type="domain" description="PAC" evidence="9">
    <location>
        <begin position="176"/>
        <end position="228"/>
    </location>
</feature>
<evidence type="ECO:0000256" key="2">
    <source>
        <dbReference type="ARBA" id="ARBA00012438"/>
    </source>
</evidence>
<organism evidence="10 11">
    <name type="scientific">Azospirillum brasilense</name>
    <dbReference type="NCBI Taxonomy" id="192"/>
    <lineage>
        <taxon>Bacteria</taxon>
        <taxon>Pseudomonadati</taxon>
        <taxon>Pseudomonadota</taxon>
        <taxon>Alphaproteobacteria</taxon>
        <taxon>Rhodospirillales</taxon>
        <taxon>Azospirillaceae</taxon>
        <taxon>Azospirillum</taxon>
    </lineage>
</organism>
<comment type="caution">
    <text evidence="10">The sequence shown here is derived from an EMBL/GenBank/DDBJ whole genome shotgun (WGS) entry which is preliminary data.</text>
</comment>
<dbReference type="PANTHER" id="PTHR43047">
    <property type="entry name" value="TWO-COMPONENT HISTIDINE PROTEIN KINASE"/>
    <property type="match status" value="1"/>
</dbReference>
<keyword evidence="5" id="KW-0418">Kinase</keyword>
<dbReference type="InterPro" id="IPR000014">
    <property type="entry name" value="PAS"/>
</dbReference>
<dbReference type="Gene3D" id="3.30.450.20">
    <property type="entry name" value="PAS domain"/>
    <property type="match status" value="2"/>
</dbReference>
<dbReference type="Pfam" id="PF00989">
    <property type="entry name" value="PAS"/>
    <property type="match status" value="2"/>
</dbReference>
<dbReference type="Pfam" id="PF02518">
    <property type="entry name" value="HATPase_c"/>
    <property type="match status" value="1"/>
</dbReference>
<dbReference type="AlphaFoldDB" id="A0A235HJZ8"/>
<dbReference type="Gene3D" id="1.10.287.130">
    <property type="match status" value="1"/>
</dbReference>
<dbReference type="SUPFAM" id="SSF55785">
    <property type="entry name" value="PYP-like sensor domain (PAS domain)"/>
    <property type="match status" value="2"/>
</dbReference>
<evidence type="ECO:0000256" key="5">
    <source>
        <dbReference type="ARBA" id="ARBA00022777"/>
    </source>
</evidence>
<dbReference type="EC" id="2.7.13.3" evidence="2"/>
<feature type="domain" description="PAS" evidence="8">
    <location>
        <begin position="229"/>
        <end position="299"/>
    </location>
</feature>
<evidence type="ECO:0000259" key="8">
    <source>
        <dbReference type="PROSITE" id="PS50112"/>
    </source>
</evidence>
<accession>A0A235HJZ8</accession>
<dbReference type="InterPro" id="IPR004358">
    <property type="entry name" value="Sig_transdc_His_kin-like_C"/>
</dbReference>
<name>A0A235HJZ8_AZOBR</name>
<dbReference type="CDD" id="cd00082">
    <property type="entry name" value="HisKA"/>
    <property type="match status" value="1"/>
</dbReference>
<dbReference type="SMART" id="SM00387">
    <property type="entry name" value="HATPase_c"/>
    <property type="match status" value="1"/>
</dbReference>
<evidence type="ECO:0000259" key="7">
    <source>
        <dbReference type="PROSITE" id="PS50109"/>
    </source>
</evidence>
<evidence type="ECO:0000256" key="3">
    <source>
        <dbReference type="ARBA" id="ARBA00022553"/>
    </source>
</evidence>
<feature type="region of interest" description="Disordered" evidence="6">
    <location>
        <begin position="56"/>
        <end position="75"/>
    </location>
</feature>
<dbReference type="CDD" id="cd16922">
    <property type="entry name" value="HATPase_EvgS-ArcB-TorS-like"/>
    <property type="match status" value="1"/>
</dbReference>
<proteinExistence type="predicted"/>
<dbReference type="InterPro" id="IPR035965">
    <property type="entry name" value="PAS-like_dom_sf"/>
</dbReference>
<dbReference type="InterPro" id="IPR003594">
    <property type="entry name" value="HATPase_dom"/>
</dbReference>
<evidence type="ECO:0000256" key="4">
    <source>
        <dbReference type="ARBA" id="ARBA00022679"/>
    </source>
</evidence>
<sequence length="600" mass="65636">MERWTGCSFCWTRRRPVAARRCGGGRLHGGGRTVSGSVATPRFALWVNQSHLRHRQPDLSRSLSPHRIPYHPARVAPKPGLTRRDYRMTAEVGSVMPQDGVTDALFRTIFDSASVGMVVAAPDGRILAVNTAFARSLGYRPEDIAGRHLADITHPEDWAWESLRFGRVVRGEAAPGPFEKRFLRADGGVMCAAVRPSCLHGPDGRVRALAAVMEDVTTVRAADEELQRSEARNRAIVEQAVETILTVDSRGVILAANQAAEQLLGYDPDELTGQHITILMPPEEAAKHAGYMRRYNETGVRQVIGVGREVTALRRDGTAMVVWLSLSEIDLPGFHVFVAMLRDLSAFKAAEQALIEAKEAAELANRAKTAFLANMSHELRTPLNGILGFADVIHQQMLGSLENPMYVNFAAEIKRSGELLLANINDLLEMATIEAGQVDLEEALCDFRDVVVSCVRLVAKRAERGKLHVEADIASELPPLLADPRALKQVLLHLLSNAIKFTPEGGRIGVSARVDSTGALVAEVFDSGVGIPDDRLETVFQPFFQGDSSLARRFEGIGLGLSIAKSLVERHGGRLEIRSLEGAGTSVVIRLPKDRFLTDW</sequence>
<dbReference type="InterPro" id="IPR003661">
    <property type="entry name" value="HisK_dim/P_dom"/>
</dbReference>
<dbReference type="PROSITE" id="PS50112">
    <property type="entry name" value="PAS"/>
    <property type="match status" value="2"/>
</dbReference>
<protein>
    <recommendedName>
        <fullName evidence="2">histidine kinase</fullName>
        <ecNumber evidence="2">2.7.13.3</ecNumber>
    </recommendedName>
</protein>
<evidence type="ECO:0000256" key="6">
    <source>
        <dbReference type="SAM" id="MobiDB-lite"/>
    </source>
</evidence>
<evidence type="ECO:0000259" key="9">
    <source>
        <dbReference type="PROSITE" id="PS50113"/>
    </source>
</evidence>
<dbReference type="CDD" id="cd00130">
    <property type="entry name" value="PAS"/>
    <property type="match status" value="2"/>
</dbReference>
<evidence type="ECO:0000256" key="1">
    <source>
        <dbReference type="ARBA" id="ARBA00000085"/>
    </source>
</evidence>
<dbReference type="NCBIfam" id="TIGR00229">
    <property type="entry name" value="sensory_box"/>
    <property type="match status" value="2"/>
</dbReference>
<dbReference type="InterPro" id="IPR036890">
    <property type="entry name" value="HATPase_C_sf"/>
</dbReference>
<keyword evidence="4" id="KW-0808">Transferase</keyword>
<dbReference type="EMBL" id="NOWT01000001">
    <property type="protein sequence ID" value="OYD86140.1"/>
    <property type="molecule type" value="Genomic_DNA"/>
</dbReference>
<evidence type="ECO:0000313" key="11">
    <source>
        <dbReference type="Proteomes" id="UP000215367"/>
    </source>
</evidence>
<dbReference type="Gene3D" id="3.30.565.10">
    <property type="entry name" value="Histidine kinase-like ATPase, C-terminal domain"/>
    <property type="match status" value="1"/>
</dbReference>
<dbReference type="SMART" id="SM00091">
    <property type="entry name" value="PAS"/>
    <property type="match status" value="2"/>
</dbReference>
<keyword evidence="3" id="KW-0597">Phosphoprotein</keyword>
<dbReference type="InterPro" id="IPR005467">
    <property type="entry name" value="His_kinase_dom"/>
</dbReference>
<reference evidence="10 11" key="1">
    <citation type="submission" date="2017-07" db="EMBL/GenBank/DDBJ databases">
        <title>Whole genome sequence of Azospirillum brasilense 2A1, a potential biofertilizer strain.</title>
        <authorList>
            <person name="Fontana C.A."/>
            <person name="Toffoli L.M."/>
            <person name="Salazar S.M."/>
            <person name="Puglisi E."/>
            <person name="Pedraza R."/>
            <person name="Bassi D."/>
            <person name="Cocconcelli P.S."/>
        </authorList>
    </citation>
    <scope>NUCLEOTIDE SEQUENCE [LARGE SCALE GENOMIC DNA]</scope>
    <source>
        <strain evidence="10 11">2A1</strain>
    </source>
</reference>
<dbReference type="InterPro" id="IPR000700">
    <property type="entry name" value="PAS-assoc_C"/>
</dbReference>
<feature type="domain" description="Histidine kinase" evidence="7">
    <location>
        <begin position="374"/>
        <end position="595"/>
    </location>
</feature>
<evidence type="ECO:0000313" key="10">
    <source>
        <dbReference type="EMBL" id="OYD86140.1"/>
    </source>
</evidence>
<dbReference type="SMART" id="SM00388">
    <property type="entry name" value="HisKA"/>
    <property type="match status" value="1"/>
</dbReference>
<dbReference type="Pfam" id="PF00512">
    <property type="entry name" value="HisKA"/>
    <property type="match status" value="1"/>
</dbReference>
<dbReference type="InterPro" id="IPR036097">
    <property type="entry name" value="HisK_dim/P_sf"/>
</dbReference>
<dbReference type="SUPFAM" id="SSF47384">
    <property type="entry name" value="Homodimeric domain of signal transducing histidine kinase"/>
    <property type="match status" value="1"/>
</dbReference>
<dbReference type="PROSITE" id="PS50113">
    <property type="entry name" value="PAC"/>
    <property type="match status" value="1"/>
</dbReference>
<dbReference type="FunFam" id="3.30.565.10:FF:000006">
    <property type="entry name" value="Sensor histidine kinase WalK"/>
    <property type="match status" value="1"/>
</dbReference>
<feature type="domain" description="PAS" evidence="8">
    <location>
        <begin position="102"/>
        <end position="157"/>
    </location>
</feature>
<dbReference type="PRINTS" id="PR00344">
    <property type="entry name" value="BCTRLSENSOR"/>
</dbReference>
<dbReference type="Proteomes" id="UP000215367">
    <property type="component" value="Unassembled WGS sequence"/>
</dbReference>